<dbReference type="AlphaFoldDB" id="A0A8I2C951"/>
<reference evidence="1" key="1">
    <citation type="submission" date="2021-02" db="EMBL/GenBank/DDBJ databases">
        <title>Genomic Encyclopedia of Type Strains, Phase IV (KMG-V): Genome sequencing to study the core and pangenomes of soil and plant-associated prokaryotes.</title>
        <authorList>
            <person name="Whitman W."/>
        </authorList>
    </citation>
    <scope>NUCLEOTIDE SEQUENCE</scope>
    <source>
        <strain evidence="1">USDA 406</strain>
    </source>
</reference>
<protein>
    <submittedName>
        <fullName evidence="1">Uncharacterized protein</fullName>
    </submittedName>
</protein>
<name>A0A8I2C951_BRAEL</name>
<organism evidence="1 2">
    <name type="scientific">Bradyrhizobium elkanii</name>
    <dbReference type="NCBI Taxonomy" id="29448"/>
    <lineage>
        <taxon>Bacteria</taxon>
        <taxon>Pseudomonadati</taxon>
        <taxon>Pseudomonadota</taxon>
        <taxon>Alphaproteobacteria</taxon>
        <taxon>Hyphomicrobiales</taxon>
        <taxon>Nitrobacteraceae</taxon>
        <taxon>Bradyrhizobium</taxon>
    </lineage>
</organism>
<evidence type="ECO:0000313" key="2">
    <source>
        <dbReference type="Proteomes" id="UP000673383"/>
    </source>
</evidence>
<accession>A0A8I2C951</accession>
<dbReference type="RefSeq" id="WP_209946003.1">
    <property type="nucleotide sequence ID" value="NZ_JAFICZ010000001.1"/>
</dbReference>
<evidence type="ECO:0000313" key="1">
    <source>
        <dbReference type="EMBL" id="MBP1299829.1"/>
    </source>
</evidence>
<comment type="caution">
    <text evidence="1">The sequence shown here is derived from an EMBL/GenBank/DDBJ whole genome shotgun (WGS) entry which is preliminary data.</text>
</comment>
<gene>
    <name evidence="1" type="ORF">JOH49_009582</name>
</gene>
<dbReference type="EMBL" id="JAFICZ010000001">
    <property type="protein sequence ID" value="MBP1299829.1"/>
    <property type="molecule type" value="Genomic_DNA"/>
</dbReference>
<proteinExistence type="predicted"/>
<sequence length="56" mass="6478">MQNKLSGVVRFTQQAISDLDRRRRVRCRDAMILREHFYGSLYAAHSPLPDQDACQG</sequence>
<dbReference type="Proteomes" id="UP000673383">
    <property type="component" value="Unassembled WGS sequence"/>
</dbReference>